<name>A0A6D2K4N0_9BRAS</name>
<keyword evidence="2" id="KW-1185">Reference proteome</keyword>
<protein>
    <submittedName>
        <fullName evidence="1">Uncharacterized protein</fullName>
    </submittedName>
</protein>
<gene>
    <name evidence="1" type="ORF">MERR_LOCUS33859</name>
</gene>
<evidence type="ECO:0000313" key="1">
    <source>
        <dbReference type="EMBL" id="CAA7046624.1"/>
    </source>
</evidence>
<accession>A0A6D2K4N0</accession>
<dbReference type="OrthoDB" id="1109757at2759"/>
<comment type="caution">
    <text evidence="1">The sequence shown here is derived from an EMBL/GenBank/DDBJ whole genome shotgun (WGS) entry which is preliminary data.</text>
</comment>
<reference evidence="1" key="1">
    <citation type="submission" date="2020-01" db="EMBL/GenBank/DDBJ databases">
        <authorList>
            <person name="Mishra B."/>
        </authorList>
    </citation>
    <scope>NUCLEOTIDE SEQUENCE [LARGE SCALE GENOMIC DNA]</scope>
</reference>
<dbReference type="Proteomes" id="UP000467841">
    <property type="component" value="Unassembled WGS sequence"/>
</dbReference>
<dbReference type="AlphaFoldDB" id="A0A6D2K4N0"/>
<dbReference type="EMBL" id="CACVBM020001351">
    <property type="protein sequence ID" value="CAA7046624.1"/>
    <property type="molecule type" value="Genomic_DNA"/>
</dbReference>
<proteinExistence type="predicted"/>
<sequence length="124" mass="13036">MEESIKTVADSTETVKSEASAILEKASDVSTKARDAVDGALSRGIEGAKNLLSVFEEKRTEVSSKLVGAVTNAVGGASSSTNRDLPLSTDNQPLLSCERGGETPWWKNCCGVLDLLKTSTSTTK</sequence>
<organism evidence="1 2">
    <name type="scientific">Microthlaspi erraticum</name>
    <dbReference type="NCBI Taxonomy" id="1685480"/>
    <lineage>
        <taxon>Eukaryota</taxon>
        <taxon>Viridiplantae</taxon>
        <taxon>Streptophyta</taxon>
        <taxon>Embryophyta</taxon>
        <taxon>Tracheophyta</taxon>
        <taxon>Spermatophyta</taxon>
        <taxon>Magnoliopsida</taxon>
        <taxon>eudicotyledons</taxon>
        <taxon>Gunneridae</taxon>
        <taxon>Pentapetalae</taxon>
        <taxon>rosids</taxon>
        <taxon>malvids</taxon>
        <taxon>Brassicales</taxon>
        <taxon>Brassicaceae</taxon>
        <taxon>Coluteocarpeae</taxon>
        <taxon>Microthlaspi</taxon>
    </lineage>
</organism>
<evidence type="ECO:0000313" key="2">
    <source>
        <dbReference type="Proteomes" id="UP000467841"/>
    </source>
</evidence>